<evidence type="ECO:0000313" key="2">
    <source>
        <dbReference type="Proteomes" id="UP000036403"/>
    </source>
</evidence>
<proteinExistence type="predicted"/>
<dbReference type="Pfam" id="PF02958">
    <property type="entry name" value="EcKL"/>
    <property type="match status" value="1"/>
</dbReference>
<gene>
    <name evidence="1" type="ORF">RF55_9595</name>
</gene>
<accession>A0A0J7NDN3</accession>
<evidence type="ECO:0000313" key="1">
    <source>
        <dbReference type="EMBL" id="KMQ90620.1"/>
    </source>
</evidence>
<protein>
    <submittedName>
        <fullName evidence="1">Uncharacterized protein</fullName>
    </submittedName>
</protein>
<organism evidence="1 2">
    <name type="scientific">Lasius niger</name>
    <name type="common">Black garden ant</name>
    <dbReference type="NCBI Taxonomy" id="67767"/>
    <lineage>
        <taxon>Eukaryota</taxon>
        <taxon>Metazoa</taxon>
        <taxon>Ecdysozoa</taxon>
        <taxon>Arthropoda</taxon>
        <taxon>Hexapoda</taxon>
        <taxon>Insecta</taxon>
        <taxon>Pterygota</taxon>
        <taxon>Neoptera</taxon>
        <taxon>Endopterygota</taxon>
        <taxon>Hymenoptera</taxon>
        <taxon>Apocrita</taxon>
        <taxon>Aculeata</taxon>
        <taxon>Formicoidea</taxon>
        <taxon>Formicidae</taxon>
        <taxon>Formicinae</taxon>
        <taxon>Lasius</taxon>
        <taxon>Lasius</taxon>
    </lineage>
</organism>
<dbReference type="PANTHER" id="PTHR11012">
    <property type="entry name" value="PROTEIN KINASE-LIKE DOMAIN-CONTAINING"/>
    <property type="match status" value="1"/>
</dbReference>
<keyword evidence="2" id="KW-1185">Reference proteome</keyword>
<dbReference type="EMBL" id="LBMM01006418">
    <property type="protein sequence ID" value="KMQ90620.1"/>
    <property type="molecule type" value="Genomic_DNA"/>
</dbReference>
<dbReference type="OrthoDB" id="191037at2759"/>
<sequence length="166" mass="19443">MNNEKLKTIELRELQPILSRTFGDQLIVVRYTTKSLLQPGENYGSTIFDVHAVIRRDDEAEEEDLYLVAKMPPPTEFQRKIFDSPYSFRKEIFMYEGILPNYKQLERDAGLKEDELFDILPKYYQSRLSLSPDVDFDDNAVILMENLKTRGYYICDRVKGSVKSLV</sequence>
<comment type="caution">
    <text evidence="1">The sequence shown here is derived from an EMBL/GenBank/DDBJ whole genome shotgun (WGS) entry which is preliminary data.</text>
</comment>
<dbReference type="PANTHER" id="PTHR11012:SF55">
    <property type="entry name" value="BHLH DOMAIN-CONTAINING PROTEIN"/>
    <property type="match status" value="1"/>
</dbReference>
<dbReference type="PaxDb" id="67767-A0A0J7NDN3"/>
<name>A0A0J7NDN3_LASNI</name>
<reference evidence="1 2" key="1">
    <citation type="submission" date="2015-04" db="EMBL/GenBank/DDBJ databases">
        <title>Lasius niger genome sequencing.</title>
        <authorList>
            <person name="Konorov E.A."/>
            <person name="Nikitin M.A."/>
            <person name="Kirill M.V."/>
            <person name="Chang P."/>
        </authorList>
    </citation>
    <scope>NUCLEOTIDE SEQUENCE [LARGE SCALE GENOMIC DNA]</scope>
    <source>
        <tissue evidence="1">Whole</tissue>
    </source>
</reference>
<dbReference type="Proteomes" id="UP000036403">
    <property type="component" value="Unassembled WGS sequence"/>
</dbReference>
<dbReference type="InterPro" id="IPR004119">
    <property type="entry name" value="EcKL"/>
</dbReference>
<dbReference type="AlphaFoldDB" id="A0A0J7NDN3"/>